<evidence type="ECO:0000256" key="1">
    <source>
        <dbReference type="SAM" id="MobiDB-lite"/>
    </source>
</evidence>
<dbReference type="RefSeq" id="XP_003748571.1">
    <property type="nucleotide sequence ID" value="XM_003748523.1"/>
</dbReference>
<feature type="compositionally biased region" description="Low complexity" evidence="1">
    <location>
        <begin position="123"/>
        <end position="135"/>
    </location>
</feature>
<dbReference type="AlphaFoldDB" id="A0AAJ6QZ22"/>
<dbReference type="KEGG" id="goe:100902569"/>
<evidence type="ECO:0000313" key="2">
    <source>
        <dbReference type="Proteomes" id="UP000694867"/>
    </source>
</evidence>
<name>A0AAJ6QZ22_9ACAR</name>
<reference evidence="3" key="1">
    <citation type="submission" date="2025-08" db="UniProtKB">
        <authorList>
            <consortium name="RefSeq"/>
        </authorList>
    </citation>
    <scope>IDENTIFICATION</scope>
</reference>
<protein>
    <submittedName>
        <fullName evidence="3">Uncharacterized protein LOC100902569</fullName>
    </submittedName>
</protein>
<keyword evidence="2" id="KW-1185">Reference proteome</keyword>
<sequence>MDLDTALAELRVLAAVSEARRELLLETRRNMNNENRTHRLSLHVGGARRYKCFQDKTVPLISIRKAFPNLCQPSRSASFSRNRHLFMPYEQPRPSMAHPHRVTALCVQSPNIGTLQLPQLPQNKSNPPSPVKNNPHAFGVNGGPLVRSKSLDNIALCPLDEIRTVDKIVDSVSSKISNLQLTAN</sequence>
<evidence type="ECO:0000313" key="3">
    <source>
        <dbReference type="RefSeq" id="XP_003748571.1"/>
    </source>
</evidence>
<gene>
    <name evidence="3" type="primary">LOC100902569</name>
</gene>
<accession>A0AAJ6QZ22</accession>
<feature type="region of interest" description="Disordered" evidence="1">
    <location>
        <begin position="119"/>
        <end position="140"/>
    </location>
</feature>
<dbReference type="GeneID" id="100902569"/>
<organism evidence="2 3">
    <name type="scientific">Galendromus occidentalis</name>
    <name type="common">western predatory mite</name>
    <dbReference type="NCBI Taxonomy" id="34638"/>
    <lineage>
        <taxon>Eukaryota</taxon>
        <taxon>Metazoa</taxon>
        <taxon>Ecdysozoa</taxon>
        <taxon>Arthropoda</taxon>
        <taxon>Chelicerata</taxon>
        <taxon>Arachnida</taxon>
        <taxon>Acari</taxon>
        <taxon>Parasitiformes</taxon>
        <taxon>Mesostigmata</taxon>
        <taxon>Gamasina</taxon>
        <taxon>Phytoseioidea</taxon>
        <taxon>Phytoseiidae</taxon>
        <taxon>Typhlodrominae</taxon>
        <taxon>Galendromus</taxon>
    </lineage>
</organism>
<proteinExistence type="predicted"/>
<dbReference type="Proteomes" id="UP000694867">
    <property type="component" value="Unplaced"/>
</dbReference>